<feature type="domain" description="Carbohydrate-binding" evidence="1">
    <location>
        <begin position="44"/>
        <end position="199"/>
    </location>
</feature>
<accession>A0A6I4IKU4</accession>
<sequence>MHNNFVFCLLLFLFSNYFFGQEVLNTKSVKKITKAEKNTSLISIDGQLDEEEWTKVLPAKDFYTLSPDNGNLESPELRTEVKVLYDNDAVYIGAILYDNHPEKILKEITERDNFGTSDSFGVFINGYNDGQQDFQFYVTAANGQADCNFTSQDGEDYSWNAIWSSKAKITDFGWVVEIKIPYAALRFPKKTEQVWGINFFREVRRTRQKYTWSPVYNNIGAFSQQAGILKGIENIEPPTRLFLIPYTSAYYNANKEDSELTLKGGLDIKYGINDAFTLDAILIPDFGQTKFDNVELNLGPFEQQFNENRPFFTEGTDLFNKGNLLYTRRIGASPQFYPDLNDNEVIEEYPKTTNLLNAIKVSGRNNDGLGIGFLNAITEETKVVIKDNASGNTREAIVAPLTNYNVTVFDQRFNQNSSVTFINTNVTRNGSYRDANVTGLVFDLNTPKNTYNLSGKINLSNTFDIENKNGIESTLALGETSGNYRFSIGGEYLSKDFDKNDLGIVFLNNYYSYYANASYRILTPTKTFNSFNIGLYTYMEHNNASNEIQNNNFSLDVNTTSKDNHYFGFGYRIKPFERYDYYEPRHEGRYLILPRLQSYWAGFSSNYNYKFAFDLQLSNLFYDQSGRYDLDIFISPRYRFSDKFSLIYSINPYIQKNNIGYIDYLSASDEIIIAQRDRHTINNALTSKFSINSRMNFNLSVRHYWSFAENNTIYALQDNGRLLEKNDYTENKNSNFSTWNLDLSYSWWFAPGSQATILYRNNAANSSNAIDKNFKTNFDQLFTDNLNHTFSISIRYFIDYNQAKNWIKKS</sequence>
<dbReference type="GO" id="GO:0030246">
    <property type="term" value="F:carbohydrate binding"/>
    <property type="evidence" value="ECO:0007669"/>
    <property type="project" value="InterPro"/>
</dbReference>
<protein>
    <submittedName>
        <fullName evidence="3">Hydrolase</fullName>
    </submittedName>
</protein>
<dbReference type="EMBL" id="WQLW01000003">
    <property type="protein sequence ID" value="MVO08702.1"/>
    <property type="molecule type" value="Genomic_DNA"/>
</dbReference>
<organism evidence="3 4">
    <name type="scientific">Flavobacterium profundi</name>
    <dbReference type="NCBI Taxonomy" id="1774945"/>
    <lineage>
        <taxon>Bacteria</taxon>
        <taxon>Pseudomonadati</taxon>
        <taxon>Bacteroidota</taxon>
        <taxon>Flavobacteriia</taxon>
        <taxon>Flavobacteriales</taxon>
        <taxon>Flavobacteriaceae</taxon>
        <taxon>Flavobacterium</taxon>
    </lineage>
</organism>
<comment type="caution">
    <text evidence="3">The sequence shown here is derived from an EMBL/GenBank/DDBJ whole genome shotgun (WGS) entry which is preliminary data.</text>
</comment>
<dbReference type="Proteomes" id="UP000431264">
    <property type="component" value="Unassembled WGS sequence"/>
</dbReference>
<dbReference type="GO" id="GO:0004553">
    <property type="term" value="F:hydrolase activity, hydrolyzing O-glycosyl compounds"/>
    <property type="evidence" value="ECO:0007669"/>
    <property type="project" value="InterPro"/>
</dbReference>
<evidence type="ECO:0000259" key="2">
    <source>
        <dbReference type="Pfam" id="PF19313"/>
    </source>
</evidence>
<keyword evidence="4" id="KW-1185">Reference proteome</keyword>
<dbReference type="AlphaFoldDB" id="A0A6I4IKU4"/>
<feature type="domain" description="DUF5916" evidence="2">
    <location>
        <begin position="237"/>
        <end position="807"/>
    </location>
</feature>
<dbReference type="CDD" id="cd09618">
    <property type="entry name" value="CBM9_like_2"/>
    <property type="match status" value="1"/>
</dbReference>
<evidence type="ECO:0000313" key="4">
    <source>
        <dbReference type="Proteomes" id="UP000431264"/>
    </source>
</evidence>
<dbReference type="Pfam" id="PF19313">
    <property type="entry name" value="DUF5916"/>
    <property type="match status" value="1"/>
</dbReference>
<proteinExistence type="predicted"/>
<dbReference type="OrthoDB" id="9786766at2"/>
<reference evidence="4" key="1">
    <citation type="submission" date="2019-05" db="EMBL/GenBank/DDBJ databases">
        <title>Flavobacterium profundi sp. nov., isolated from a deep-sea seamount.</title>
        <authorList>
            <person name="Zhang D.-C."/>
        </authorList>
    </citation>
    <scope>NUCLEOTIDE SEQUENCE [LARGE SCALE GENOMIC DNA]</scope>
    <source>
        <strain evidence="4">TP390</strain>
    </source>
</reference>
<evidence type="ECO:0000313" key="3">
    <source>
        <dbReference type="EMBL" id="MVO08702.1"/>
    </source>
</evidence>
<dbReference type="Pfam" id="PF06452">
    <property type="entry name" value="CBM9_1"/>
    <property type="match status" value="1"/>
</dbReference>
<dbReference type="RefSeq" id="WP_140997097.1">
    <property type="nucleotide sequence ID" value="NZ_VDCZ01000003.1"/>
</dbReference>
<dbReference type="SUPFAM" id="SSF49344">
    <property type="entry name" value="CBD9-like"/>
    <property type="match status" value="1"/>
</dbReference>
<keyword evidence="3" id="KW-0378">Hydrolase</keyword>
<dbReference type="Gene3D" id="2.60.40.1190">
    <property type="match status" value="1"/>
</dbReference>
<gene>
    <name evidence="3" type="ORF">GOQ30_05940</name>
</gene>
<dbReference type="InterPro" id="IPR045670">
    <property type="entry name" value="DUF5916"/>
</dbReference>
<dbReference type="InterPro" id="IPR010502">
    <property type="entry name" value="Carb-bd_dom_fam9"/>
</dbReference>
<evidence type="ECO:0000259" key="1">
    <source>
        <dbReference type="Pfam" id="PF06452"/>
    </source>
</evidence>
<name>A0A6I4IKU4_9FLAO</name>
<dbReference type="GO" id="GO:0016052">
    <property type="term" value="P:carbohydrate catabolic process"/>
    <property type="evidence" value="ECO:0007669"/>
    <property type="project" value="InterPro"/>
</dbReference>